<keyword evidence="3" id="KW-1185">Reference proteome</keyword>
<dbReference type="AlphaFoldDB" id="A0A0F7JK30"/>
<feature type="chain" id="PRO_5002517021" evidence="1">
    <location>
        <begin position="26"/>
        <end position="281"/>
    </location>
</feature>
<protein>
    <submittedName>
        <fullName evidence="2">Uncharacterized protein</fullName>
    </submittedName>
</protein>
<dbReference type="Proteomes" id="UP000034024">
    <property type="component" value="Chromosome"/>
</dbReference>
<organism evidence="2 3">
    <name type="scientific">Deinococcus soli</name>
    <name type="common">ex Cha et al. 2016</name>
    <dbReference type="NCBI Taxonomy" id="1309411"/>
    <lineage>
        <taxon>Bacteria</taxon>
        <taxon>Thermotogati</taxon>
        <taxon>Deinococcota</taxon>
        <taxon>Deinococci</taxon>
        <taxon>Deinococcales</taxon>
        <taxon>Deinococcaceae</taxon>
        <taxon>Deinococcus</taxon>
    </lineage>
</organism>
<name>A0A0F7JK30_9DEIO</name>
<dbReference type="PATRIC" id="fig|1309411.5.peg.472"/>
<reference evidence="2 3" key="1">
    <citation type="submission" date="2015-01" db="EMBL/GenBank/DDBJ databases">
        <title>Deinococcus soli/N5/whole genome sequencing.</title>
        <authorList>
            <person name="Kim M.K."/>
            <person name="Srinivasan S."/>
            <person name="Lee J.-J."/>
        </authorList>
    </citation>
    <scope>NUCLEOTIDE SEQUENCE [LARGE SCALE GENOMIC DNA]</scope>
    <source>
        <strain evidence="2 3">N5</strain>
    </source>
</reference>
<sequence>MRKTRWLTALTAAAALTSLATPAQAADLRLSATSSVGLTCQIAGGRAGLQEGRFGGFIEGAYCTSNVQGESGRGAFGAGLTFDVFDAGLVSGYVLAGGGVQGNSTVLFAGVGARAGLDLVPVEGFVEAGVQRVNTVLQPIYGPRLTVGVTYRVNVGDLSRYAGPVPEAAGVAGGGAPVGAPEQCNLTPQEDAAAASAATVAAAREALSAVASSYSAGFSSFSYEVNVGSVSISGNSATVSGSVTISLTSRASGQRTTDTYPGTVNLVRSGCGWSATGYSRG</sequence>
<gene>
    <name evidence="2" type="ORF">SY84_02245</name>
</gene>
<evidence type="ECO:0000256" key="1">
    <source>
        <dbReference type="SAM" id="SignalP"/>
    </source>
</evidence>
<keyword evidence="1" id="KW-0732">Signal</keyword>
<evidence type="ECO:0000313" key="3">
    <source>
        <dbReference type="Proteomes" id="UP000034024"/>
    </source>
</evidence>
<dbReference type="RefSeq" id="WP_046842632.1">
    <property type="nucleotide sequence ID" value="NZ_BMHJ01000021.1"/>
</dbReference>
<dbReference type="OrthoDB" id="61995at2"/>
<proteinExistence type="predicted"/>
<accession>A0A0F7JK30</accession>
<feature type="signal peptide" evidence="1">
    <location>
        <begin position="1"/>
        <end position="25"/>
    </location>
</feature>
<evidence type="ECO:0000313" key="2">
    <source>
        <dbReference type="EMBL" id="AKH16057.1"/>
    </source>
</evidence>
<dbReference type="EMBL" id="CP011389">
    <property type="protein sequence ID" value="AKH16057.1"/>
    <property type="molecule type" value="Genomic_DNA"/>
</dbReference>
<dbReference type="KEGG" id="dch:SY84_02245"/>